<evidence type="ECO:0008006" key="4">
    <source>
        <dbReference type="Google" id="ProtNLM"/>
    </source>
</evidence>
<gene>
    <name evidence="2" type="ORF">F5878DRAFT_727622</name>
</gene>
<proteinExistence type="predicted"/>
<evidence type="ECO:0000313" key="3">
    <source>
        <dbReference type="Proteomes" id="UP001163846"/>
    </source>
</evidence>
<dbReference type="PANTHER" id="PTHR38926:SF72">
    <property type="entry name" value="IM:7136021-RELATED"/>
    <property type="match status" value="1"/>
</dbReference>
<protein>
    <recommendedName>
        <fullName evidence="4">F-box domain-containing protein</fullName>
    </recommendedName>
</protein>
<evidence type="ECO:0000313" key="2">
    <source>
        <dbReference type="EMBL" id="KAJ3835290.1"/>
    </source>
</evidence>
<feature type="coiled-coil region" evidence="1">
    <location>
        <begin position="74"/>
        <end position="101"/>
    </location>
</feature>
<sequence>MVQSFLSSLSIAQVAWPTDSISACLCDECGHSIFLDAQLLDFKSILDHSRSGHSPHASERESYLEMLTKVRIGLERCEIELRRLERVKQKVEKQKMLLQASEAGIKHVISPIQSLPLDILGVIFQYVCCGKDATNIADMCNSYSNPYYKLKKRLPTFGVSSVCSRWYHAVKSMPMLWTSFGINDYDYRSKSIIQTYLKRSRSNLIDFAIRGLTMETIYPPTSLFDHCDRWRHVFIAGPTTFEFVSAFLEPLVAIRHSKVPSNLISLSMMCYPAARSLIFPIDFPRLESLALSGFILDFQTPQNTITTLELSQMRSEYALSVLRKVPNIRSLTMDSISDGSIPTVEDHSIVLDKLQTLTLKFPLSNDRFLTAFRFPRLAHLYLDNSRQKFLEPQWAEILSFLNYCALTSLSIIGMSLSHDMPLQLLRRVPSLTRLDVEEWSTTSGGWWASELEHTTRRILELLVAPPQHQVGSQWQEQSDSQGGQYADLRASLLPRLVEVNLALIPPNELLLAVVRSRRPAIVAENRSPGSDLRNLTGRACLRTLRIRYPHPYYPNSKDLEDLQDLQESLRPFKEGGLDVVIE</sequence>
<name>A0AA38UAY5_9AGAR</name>
<dbReference type="Gene3D" id="3.80.10.10">
    <property type="entry name" value="Ribonuclease Inhibitor"/>
    <property type="match status" value="1"/>
</dbReference>
<dbReference type="Proteomes" id="UP001163846">
    <property type="component" value="Unassembled WGS sequence"/>
</dbReference>
<keyword evidence="3" id="KW-1185">Reference proteome</keyword>
<evidence type="ECO:0000256" key="1">
    <source>
        <dbReference type="SAM" id="Coils"/>
    </source>
</evidence>
<dbReference type="EMBL" id="MU806426">
    <property type="protein sequence ID" value="KAJ3835290.1"/>
    <property type="molecule type" value="Genomic_DNA"/>
</dbReference>
<organism evidence="2 3">
    <name type="scientific">Lentinula raphanica</name>
    <dbReference type="NCBI Taxonomy" id="153919"/>
    <lineage>
        <taxon>Eukaryota</taxon>
        <taxon>Fungi</taxon>
        <taxon>Dikarya</taxon>
        <taxon>Basidiomycota</taxon>
        <taxon>Agaricomycotina</taxon>
        <taxon>Agaricomycetes</taxon>
        <taxon>Agaricomycetidae</taxon>
        <taxon>Agaricales</taxon>
        <taxon>Marasmiineae</taxon>
        <taxon>Omphalotaceae</taxon>
        <taxon>Lentinula</taxon>
    </lineage>
</organism>
<comment type="caution">
    <text evidence="2">The sequence shown here is derived from an EMBL/GenBank/DDBJ whole genome shotgun (WGS) entry which is preliminary data.</text>
</comment>
<dbReference type="PANTHER" id="PTHR38926">
    <property type="entry name" value="F-BOX DOMAIN CONTAINING PROTEIN, EXPRESSED"/>
    <property type="match status" value="1"/>
</dbReference>
<accession>A0AA38UAY5</accession>
<dbReference type="InterPro" id="IPR032675">
    <property type="entry name" value="LRR_dom_sf"/>
</dbReference>
<dbReference type="AlphaFoldDB" id="A0AA38UAY5"/>
<reference evidence="2" key="1">
    <citation type="submission" date="2022-08" db="EMBL/GenBank/DDBJ databases">
        <authorList>
            <consortium name="DOE Joint Genome Institute"/>
            <person name="Min B."/>
            <person name="Riley R."/>
            <person name="Sierra-Patev S."/>
            <person name="Naranjo-Ortiz M."/>
            <person name="Looney B."/>
            <person name="Konkel Z."/>
            <person name="Slot J.C."/>
            <person name="Sakamoto Y."/>
            <person name="Steenwyk J.L."/>
            <person name="Rokas A."/>
            <person name="Carro J."/>
            <person name="Camarero S."/>
            <person name="Ferreira P."/>
            <person name="Molpeceres G."/>
            <person name="Ruiz-Duenas F.J."/>
            <person name="Serrano A."/>
            <person name="Henrissat B."/>
            <person name="Drula E."/>
            <person name="Hughes K.W."/>
            <person name="Mata J.L."/>
            <person name="Ishikawa N.K."/>
            <person name="Vargas-Isla R."/>
            <person name="Ushijima S."/>
            <person name="Smith C.A."/>
            <person name="Ahrendt S."/>
            <person name="Andreopoulos W."/>
            <person name="He G."/>
            <person name="Labutti K."/>
            <person name="Lipzen A."/>
            <person name="Ng V."/>
            <person name="Sandor L."/>
            <person name="Barry K."/>
            <person name="Martinez A.T."/>
            <person name="Xiao Y."/>
            <person name="Gibbons J.G."/>
            <person name="Terashima K."/>
            <person name="Hibbett D.S."/>
            <person name="Grigoriev I.V."/>
        </authorList>
    </citation>
    <scope>NUCLEOTIDE SEQUENCE</scope>
    <source>
        <strain evidence="2">TFB9207</strain>
    </source>
</reference>
<dbReference type="SUPFAM" id="SSF52047">
    <property type="entry name" value="RNI-like"/>
    <property type="match status" value="1"/>
</dbReference>
<keyword evidence="1" id="KW-0175">Coiled coil</keyword>